<protein>
    <submittedName>
        <fullName evidence="6">PTS-dependent dihydroxyacetone kinase operon regulator (Sigma-54 dependent transcriptional regulator)</fullName>
    </submittedName>
</protein>
<dbReference type="GO" id="GO:0003677">
    <property type="term" value="F:DNA binding"/>
    <property type="evidence" value="ECO:0007669"/>
    <property type="project" value="UniProtKB-KW"/>
</dbReference>
<dbReference type="PROSITE" id="PS50045">
    <property type="entry name" value="SIGMA54_INTERACT_4"/>
    <property type="match status" value="1"/>
</dbReference>
<name>A0A2X3LUD3_ECOLX</name>
<evidence type="ECO:0000313" key="6">
    <source>
        <dbReference type="EMBL" id="SQD03280.1"/>
    </source>
</evidence>
<dbReference type="EMBL" id="UARW01000010">
    <property type="protein sequence ID" value="SQD03280.1"/>
    <property type="molecule type" value="Genomic_DNA"/>
</dbReference>
<reference evidence="6 7" key="1">
    <citation type="submission" date="2018-06" db="EMBL/GenBank/DDBJ databases">
        <authorList>
            <consortium name="Pathogen Informatics"/>
            <person name="Doyle S."/>
        </authorList>
    </citation>
    <scope>NUCLEOTIDE SEQUENCE [LARGE SCALE GENOMIC DNA]</scope>
    <source>
        <strain evidence="6 7">NCTC8009</strain>
    </source>
</reference>
<evidence type="ECO:0000256" key="2">
    <source>
        <dbReference type="ARBA" id="ARBA00022840"/>
    </source>
</evidence>
<dbReference type="GO" id="GO:0005524">
    <property type="term" value="F:ATP binding"/>
    <property type="evidence" value="ECO:0007669"/>
    <property type="project" value="UniProtKB-KW"/>
</dbReference>
<dbReference type="PANTHER" id="PTHR32071:SF117">
    <property type="entry name" value="PTS-DEPENDENT DIHYDROXYACETONE KINASE OPERON REGULATORY PROTEIN-RELATED"/>
    <property type="match status" value="1"/>
</dbReference>
<dbReference type="AlphaFoldDB" id="A0A2X3LUD3"/>
<evidence type="ECO:0000313" key="7">
    <source>
        <dbReference type="Proteomes" id="UP000250991"/>
    </source>
</evidence>
<feature type="domain" description="Sigma-54 factor interaction" evidence="5">
    <location>
        <begin position="1"/>
        <end position="83"/>
    </location>
</feature>
<dbReference type="InterPro" id="IPR058031">
    <property type="entry name" value="AAA_lid_NorR"/>
</dbReference>
<evidence type="ECO:0000256" key="3">
    <source>
        <dbReference type="ARBA" id="ARBA00023125"/>
    </source>
</evidence>
<sequence>MLVEQNRFSRQLYYALHAFEITIRLCVCGVAAFRRWVNNKLRSLEKRFSTRLKIDDDALARLVSCAWPGNDFELYSVIENLALSSDNGRIRVSDLPEHLFYRAGDR</sequence>
<accession>A0A2X3LUD3</accession>
<dbReference type="InterPro" id="IPR027417">
    <property type="entry name" value="P-loop_NTPase"/>
</dbReference>
<organism evidence="6 7">
    <name type="scientific">Escherichia coli</name>
    <dbReference type="NCBI Taxonomy" id="562"/>
    <lineage>
        <taxon>Bacteria</taxon>
        <taxon>Pseudomonadati</taxon>
        <taxon>Pseudomonadota</taxon>
        <taxon>Gammaproteobacteria</taxon>
        <taxon>Enterobacterales</taxon>
        <taxon>Enterobacteriaceae</taxon>
        <taxon>Escherichia</taxon>
    </lineage>
</organism>
<keyword evidence="1" id="KW-0547">Nucleotide-binding</keyword>
<proteinExistence type="predicted"/>
<dbReference type="SUPFAM" id="SSF52540">
    <property type="entry name" value="P-loop containing nucleoside triphosphate hydrolases"/>
    <property type="match status" value="1"/>
</dbReference>
<dbReference type="Pfam" id="PF25601">
    <property type="entry name" value="AAA_lid_14"/>
    <property type="match status" value="1"/>
</dbReference>
<keyword evidence="4" id="KW-0812">Transmembrane</keyword>
<dbReference type="Proteomes" id="UP000250991">
    <property type="component" value="Unassembled WGS sequence"/>
</dbReference>
<keyword evidence="4" id="KW-1133">Transmembrane helix</keyword>
<dbReference type="Gene3D" id="1.10.8.60">
    <property type="match status" value="1"/>
</dbReference>
<evidence type="ECO:0000256" key="1">
    <source>
        <dbReference type="ARBA" id="ARBA00022741"/>
    </source>
</evidence>
<evidence type="ECO:0000259" key="5">
    <source>
        <dbReference type="PROSITE" id="PS50045"/>
    </source>
</evidence>
<dbReference type="GO" id="GO:0006355">
    <property type="term" value="P:regulation of DNA-templated transcription"/>
    <property type="evidence" value="ECO:0007669"/>
    <property type="project" value="InterPro"/>
</dbReference>
<evidence type="ECO:0000256" key="4">
    <source>
        <dbReference type="SAM" id="Phobius"/>
    </source>
</evidence>
<dbReference type="PANTHER" id="PTHR32071">
    <property type="entry name" value="TRANSCRIPTIONAL REGULATORY PROTEIN"/>
    <property type="match status" value="1"/>
</dbReference>
<dbReference type="GO" id="GO:0016301">
    <property type="term" value="F:kinase activity"/>
    <property type="evidence" value="ECO:0007669"/>
    <property type="project" value="UniProtKB-KW"/>
</dbReference>
<keyword evidence="2" id="KW-0067">ATP-binding</keyword>
<keyword evidence="4" id="KW-0472">Membrane</keyword>
<keyword evidence="6" id="KW-0808">Transferase</keyword>
<keyword evidence="3" id="KW-0238">DNA-binding</keyword>
<dbReference type="InterPro" id="IPR002078">
    <property type="entry name" value="Sigma_54_int"/>
</dbReference>
<feature type="transmembrane region" description="Helical" evidence="4">
    <location>
        <begin position="12"/>
        <end position="33"/>
    </location>
</feature>
<keyword evidence="6" id="KW-0418">Kinase</keyword>
<gene>
    <name evidence="6" type="primary">dhaR_4</name>
    <name evidence="6" type="ORF">NCTC8009_03764</name>
</gene>